<protein>
    <submittedName>
        <fullName evidence="1">Lipoprotein</fullName>
    </submittedName>
</protein>
<organism evidence="1 2">
    <name type="scientific">Paraclostridium sordellii</name>
    <name type="common">Clostridium sordellii</name>
    <dbReference type="NCBI Taxonomy" id="1505"/>
    <lineage>
        <taxon>Bacteria</taxon>
        <taxon>Bacillati</taxon>
        <taxon>Bacillota</taxon>
        <taxon>Clostridia</taxon>
        <taxon>Peptostreptococcales</taxon>
        <taxon>Peptostreptococcaceae</taxon>
        <taxon>Paraclostridium</taxon>
    </lineage>
</organism>
<dbReference type="PROSITE" id="PS51257">
    <property type="entry name" value="PROKAR_LIPOPROTEIN"/>
    <property type="match status" value="1"/>
</dbReference>
<sequence>MKNKVKLGLIITAISLVLVGCNSNTDKDNTSNSNKPKFENSYSVLAEKIKGQNGEWPRVVISEPKNINAKEIAKTFVDSYDKEIDSAIIYIYEPGKKVTNEVEMHQDSKYTLDIFNESGKYTYELSDTKPYKSIEKGTLEID</sequence>
<proteinExistence type="predicted"/>
<name>A0ABP1XWQ2_PARSO</name>
<dbReference type="RefSeq" id="WP_057545139.1">
    <property type="nucleotide sequence ID" value="NZ_CDNJ01000003.1"/>
</dbReference>
<reference evidence="1 2" key="1">
    <citation type="submission" date="2014-11" db="EMBL/GenBank/DDBJ databases">
        <authorList>
            <person name="Aslett M.A."/>
            <person name="De Silva N."/>
        </authorList>
    </citation>
    <scope>NUCLEOTIDE SEQUENCE [LARGE SCALE GENOMIC DNA]</scope>
    <source>
        <strain evidence="1 2">ATCC9714</strain>
    </source>
</reference>
<keyword evidence="2" id="KW-1185">Reference proteome</keyword>
<accession>A0ABP1XWQ2</accession>
<dbReference type="EMBL" id="LN679998">
    <property type="protein sequence ID" value="CEJ74077.1"/>
    <property type="molecule type" value="Genomic_DNA"/>
</dbReference>
<evidence type="ECO:0000313" key="2">
    <source>
        <dbReference type="Proteomes" id="UP000032811"/>
    </source>
</evidence>
<dbReference type="GeneID" id="97537801"/>
<dbReference type="Proteomes" id="UP000032811">
    <property type="component" value="Chromosome 1"/>
</dbReference>
<evidence type="ECO:0000313" key="1">
    <source>
        <dbReference type="EMBL" id="CEJ74077.1"/>
    </source>
</evidence>
<keyword evidence="1" id="KW-0449">Lipoprotein</keyword>
<gene>
    <name evidence="1" type="ORF">ATCC9714_19651</name>
</gene>